<proteinExistence type="predicted"/>
<accession>A0ABU5F7F7</accession>
<dbReference type="InterPro" id="IPR011486">
    <property type="entry name" value="BBP2"/>
</dbReference>
<sequence length="434" mass="48213">MNALLLLTAASVGQPPMTLPTAQPAPMPATQPMTGTPPATNGGGNGNGDAKEEEKKDEPAAPEPYALQRLLSTTRFGSWLDDKGIKVDGWIQGNYTASTANRNNLPITFNDRGDFWQFNQNYFRVAKEVDTSKDEFQLGFRTDWILPGSDARFSLVRGLWDDQLKPAGRNGALPNYHPIDLFQVYAEAFMPNLGPKGSTVRVGRFATHVGYELVQGAETPFLSRSYMFQYNPFTHSGVWAITPLNDTWTVSNGFSVGTDNFFGDPTNRFTYLGQLKWAPKDGKTTAAFNVVLNDNNYQTNQAFPLYNVYNAVITHNLTDKLTYVADATFSHMDNTPLPAGGTGSATWYGAAQYLIYKHCDNLTSNLRVELFEDTKGVRTGFKGLYTDVAYNLAYSPVRSLILRPGVRYDHNNTSRPFEGKSDLFTATMDVILRY</sequence>
<name>A0ABU5F7F7_9BACT</name>
<reference evidence="3" key="1">
    <citation type="journal article" date="2023" name="Mar. Drugs">
        <title>Gemmata algarum, a Novel Planctomycete Isolated from an Algal Mat, Displays Antimicrobial Activity.</title>
        <authorList>
            <person name="Kumar G."/>
            <person name="Kallscheuer N."/>
            <person name="Kashif M."/>
            <person name="Ahamad S."/>
            <person name="Jagadeeshwari U."/>
            <person name="Pannikurungottu S."/>
            <person name="Haufschild T."/>
            <person name="Kabuu M."/>
            <person name="Sasikala C."/>
            <person name="Jogler C."/>
            <person name="Ramana C."/>
        </authorList>
    </citation>
    <scope>NUCLEOTIDE SEQUENCE [LARGE SCALE GENOMIC DNA]</scope>
    <source>
        <strain evidence="3">JC673</strain>
    </source>
</reference>
<dbReference type="Proteomes" id="UP001272242">
    <property type="component" value="Unassembled WGS sequence"/>
</dbReference>
<evidence type="ECO:0000313" key="2">
    <source>
        <dbReference type="EMBL" id="MDY3563467.1"/>
    </source>
</evidence>
<dbReference type="Pfam" id="PF07642">
    <property type="entry name" value="BBP2"/>
    <property type="match status" value="1"/>
</dbReference>
<dbReference type="EMBL" id="JAXBLV010000240">
    <property type="protein sequence ID" value="MDY3563467.1"/>
    <property type="molecule type" value="Genomic_DNA"/>
</dbReference>
<evidence type="ECO:0000256" key="1">
    <source>
        <dbReference type="SAM" id="MobiDB-lite"/>
    </source>
</evidence>
<comment type="caution">
    <text evidence="2">The sequence shown here is derived from an EMBL/GenBank/DDBJ whole genome shotgun (WGS) entry which is preliminary data.</text>
</comment>
<feature type="compositionally biased region" description="Low complexity" evidence="1">
    <location>
        <begin position="30"/>
        <end position="40"/>
    </location>
</feature>
<organism evidence="2 3">
    <name type="scientific">Gemmata algarum</name>
    <dbReference type="NCBI Taxonomy" id="2975278"/>
    <lineage>
        <taxon>Bacteria</taxon>
        <taxon>Pseudomonadati</taxon>
        <taxon>Planctomycetota</taxon>
        <taxon>Planctomycetia</taxon>
        <taxon>Gemmatales</taxon>
        <taxon>Gemmataceae</taxon>
        <taxon>Gemmata</taxon>
    </lineage>
</organism>
<gene>
    <name evidence="2" type="ORF">R5W23_005078</name>
</gene>
<dbReference type="RefSeq" id="WP_261187464.1">
    <property type="nucleotide sequence ID" value="NZ_JAXBLV010000240.1"/>
</dbReference>
<feature type="compositionally biased region" description="Basic and acidic residues" evidence="1">
    <location>
        <begin position="49"/>
        <end position="59"/>
    </location>
</feature>
<protein>
    <submittedName>
        <fullName evidence="2">Porin</fullName>
    </submittedName>
</protein>
<keyword evidence="3" id="KW-1185">Reference proteome</keyword>
<feature type="region of interest" description="Disordered" evidence="1">
    <location>
        <begin position="14"/>
        <end position="63"/>
    </location>
</feature>
<evidence type="ECO:0000313" key="3">
    <source>
        <dbReference type="Proteomes" id="UP001272242"/>
    </source>
</evidence>